<comment type="caution">
    <text evidence="2">The sequence shown here is derived from an EMBL/GenBank/DDBJ whole genome shotgun (WGS) entry which is preliminary data.</text>
</comment>
<feature type="region of interest" description="Disordered" evidence="1">
    <location>
        <begin position="48"/>
        <end position="101"/>
    </location>
</feature>
<evidence type="ECO:0000313" key="3">
    <source>
        <dbReference type="Proteomes" id="UP000462212"/>
    </source>
</evidence>
<organism evidence="2 3">
    <name type="scientific">Lachnellula subtilissima</name>
    <dbReference type="NCBI Taxonomy" id="602034"/>
    <lineage>
        <taxon>Eukaryota</taxon>
        <taxon>Fungi</taxon>
        <taxon>Dikarya</taxon>
        <taxon>Ascomycota</taxon>
        <taxon>Pezizomycotina</taxon>
        <taxon>Leotiomycetes</taxon>
        <taxon>Helotiales</taxon>
        <taxon>Lachnaceae</taxon>
        <taxon>Lachnellula</taxon>
    </lineage>
</organism>
<dbReference type="OrthoDB" id="3562657at2759"/>
<evidence type="ECO:0000256" key="1">
    <source>
        <dbReference type="SAM" id="MobiDB-lite"/>
    </source>
</evidence>
<dbReference type="EMBL" id="QGMJ01000002">
    <property type="protein sequence ID" value="TVY46022.1"/>
    <property type="molecule type" value="Genomic_DNA"/>
</dbReference>
<name>A0A8H8S3B3_9HELO</name>
<proteinExistence type="predicted"/>
<dbReference type="AlphaFoldDB" id="A0A8H8S3B3"/>
<gene>
    <name evidence="2" type="ORF">LSUB1_G000172</name>
</gene>
<keyword evidence="3" id="KW-1185">Reference proteome</keyword>
<evidence type="ECO:0000313" key="2">
    <source>
        <dbReference type="EMBL" id="TVY46022.1"/>
    </source>
</evidence>
<feature type="compositionally biased region" description="Basic and acidic residues" evidence="1">
    <location>
        <begin position="48"/>
        <end position="61"/>
    </location>
</feature>
<accession>A0A8H8S3B3</accession>
<protein>
    <submittedName>
        <fullName evidence="2">Uncharacterized protein</fullName>
    </submittedName>
</protein>
<reference evidence="2 3" key="1">
    <citation type="submission" date="2018-05" db="EMBL/GenBank/DDBJ databases">
        <title>Genome sequencing and assembly of the regulated plant pathogen Lachnellula willkommii and related sister species for the development of diagnostic species identification markers.</title>
        <authorList>
            <person name="Giroux E."/>
            <person name="Bilodeau G."/>
        </authorList>
    </citation>
    <scope>NUCLEOTIDE SEQUENCE [LARGE SCALE GENOMIC DNA]</scope>
    <source>
        <strain evidence="2 3">CBS 197.66</strain>
    </source>
</reference>
<sequence>MDNRRGCKAAPDEERWLFIGSHPCCPPSPEHRDDPGALFDEVEMVVDGTDRIGRPVSEKLEPSSSGDDDDSSDGDPSETEQGRSSMSKQNRPGIQEGKSWDWIFGKFPGRTRPAICTCWNMIRPRGE</sequence>
<feature type="compositionally biased region" description="Acidic residues" evidence="1">
    <location>
        <begin position="66"/>
        <end position="78"/>
    </location>
</feature>
<feature type="compositionally biased region" description="Polar residues" evidence="1">
    <location>
        <begin position="82"/>
        <end position="92"/>
    </location>
</feature>
<dbReference type="Proteomes" id="UP000462212">
    <property type="component" value="Unassembled WGS sequence"/>
</dbReference>